<reference evidence="10" key="1">
    <citation type="journal article" date="2022" name="Int. J. Syst. Evol. Microbiol.">
        <title>Pseudomonas aegrilactucae sp. nov. and Pseudomonas morbosilactucae sp. nov., pathogens causing bacterial rot of lettuce in Japan.</title>
        <authorList>
            <person name="Sawada H."/>
            <person name="Fujikawa T."/>
            <person name="Satou M."/>
        </authorList>
    </citation>
    <scope>NUCLEOTIDE SEQUENCE</scope>
    <source>
        <strain evidence="10">0166_1</strain>
    </source>
</reference>
<keyword evidence="8" id="KW-0520">NAD</keyword>
<dbReference type="GO" id="GO:0005506">
    <property type="term" value="F:iron ion binding"/>
    <property type="evidence" value="ECO:0007669"/>
    <property type="project" value="InterPro"/>
</dbReference>
<dbReference type="GO" id="GO:0018618">
    <property type="term" value="F:anthranilate 1,2-dioxygenase (deaminating, decarboxylating) activity"/>
    <property type="evidence" value="ECO:0007669"/>
    <property type="project" value="UniProtKB-EC"/>
</dbReference>
<organism evidence="10 11">
    <name type="scientific">Capillimicrobium parvum</name>
    <dbReference type="NCBI Taxonomy" id="2884022"/>
    <lineage>
        <taxon>Bacteria</taxon>
        <taxon>Bacillati</taxon>
        <taxon>Actinomycetota</taxon>
        <taxon>Thermoleophilia</taxon>
        <taxon>Solirubrobacterales</taxon>
        <taxon>Capillimicrobiaceae</taxon>
        <taxon>Capillimicrobium</taxon>
    </lineage>
</organism>
<dbReference type="CDD" id="cd08879">
    <property type="entry name" value="RHO_alpha_C_AntDO-like"/>
    <property type="match status" value="1"/>
</dbReference>
<keyword evidence="2" id="KW-0001">2Fe-2S</keyword>
<name>A0A9E6XTS4_9ACTN</name>
<dbReference type="InterPro" id="IPR001663">
    <property type="entry name" value="Rng_hydr_dOase-A"/>
</dbReference>
<feature type="domain" description="Rieske" evidence="9">
    <location>
        <begin position="45"/>
        <end position="154"/>
    </location>
</feature>
<dbReference type="CDD" id="cd03469">
    <property type="entry name" value="Rieske_RO_Alpha_N"/>
    <property type="match status" value="1"/>
</dbReference>
<dbReference type="AlphaFoldDB" id="A0A9E6XTS4"/>
<keyword evidence="4" id="KW-0223">Dioxygenase</keyword>
<dbReference type="InterPro" id="IPR015879">
    <property type="entry name" value="Ring_hydroxy_dOase_asu_C_dom"/>
</dbReference>
<dbReference type="PRINTS" id="PR00090">
    <property type="entry name" value="RNGDIOXGNASE"/>
</dbReference>
<dbReference type="Proteomes" id="UP001162834">
    <property type="component" value="Chromosome"/>
</dbReference>
<evidence type="ECO:0000313" key="11">
    <source>
        <dbReference type="Proteomes" id="UP001162834"/>
    </source>
</evidence>
<keyword evidence="3" id="KW-0479">Metal-binding</keyword>
<dbReference type="Pfam" id="PF00848">
    <property type="entry name" value="Ring_hydroxyl_A"/>
    <property type="match status" value="1"/>
</dbReference>
<evidence type="ECO:0000256" key="3">
    <source>
        <dbReference type="ARBA" id="ARBA00022723"/>
    </source>
</evidence>
<dbReference type="EC" id="1.14.12.1" evidence="10"/>
<dbReference type="InterPro" id="IPR017941">
    <property type="entry name" value="Rieske_2Fe-2S"/>
</dbReference>
<evidence type="ECO:0000256" key="1">
    <source>
        <dbReference type="ARBA" id="ARBA00008751"/>
    </source>
</evidence>
<evidence type="ECO:0000259" key="9">
    <source>
        <dbReference type="PROSITE" id="PS51296"/>
    </source>
</evidence>
<evidence type="ECO:0000256" key="7">
    <source>
        <dbReference type="ARBA" id="ARBA00023014"/>
    </source>
</evidence>
<dbReference type="Pfam" id="PF00355">
    <property type="entry name" value="Rieske"/>
    <property type="match status" value="1"/>
</dbReference>
<evidence type="ECO:0000256" key="2">
    <source>
        <dbReference type="ARBA" id="ARBA00022714"/>
    </source>
</evidence>
<keyword evidence="7" id="KW-0411">Iron-sulfur</keyword>
<dbReference type="SUPFAM" id="SSF55961">
    <property type="entry name" value="Bet v1-like"/>
    <property type="match status" value="1"/>
</dbReference>
<evidence type="ECO:0000256" key="5">
    <source>
        <dbReference type="ARBA" id="ARBA00023002"/>
    </source>
</evidence>
<dbReference type="KEGG" id="sbae:DSM104329_00213"/>
<dbReference type="Gene3D" id="2.102.10.10">
    <property type="entry name" value="Rieske [2Fe-2S] iron-sulphur domain"/>
    <property type="match status" value="1"/>
</dbReference>
<dbReference type="RefSeq" id="WP_259313540.1">
    <property type="nucleotide sequence ID" value="NZ_CP087164.1"/>
</dbReference>
<dbReference type="PROSITE" id="PS00570">
    <property type="entry name" value="RING_HYDROXYL_ALPHA"/>
    <property type="match status" value="1"/>
</dbReference>
<dbReference type="PANTHER" id="PTHR43756:SF1">
    <property type="entry name" value="3-PHENYLPROPIONATE_CINNAMIC ACID DIOXYGENASE SUBUNIT ALPHA"/>
    <property type="match status" value="1"/>
</dbReference>
<dbReference type="PANTHER" id="PTHR43756">
    <property type="entry name" value="CHOLINE MONOOXYGENASE, CHLOROPLASTIC"/>
    <property type="match status" value="1"/>
</dbReference>
<dbReference type="InterPro" id="IPR015881">
    <property type="entry name" value="ARHD_Rieske_2Fe_2S"/>
</dbReference>
<proteinExistence type="inferred from homology"/>
<protein>
    <submittedName>
        <fullName evidence="10">Anthranilate 1,2-dioxygenase large subunit</fullName>
        <ecNumber evidence="10">1.14.12.1</ecNumber>
    </submittedName>
</protein>
<dbReference type="SUPFAM" id="SSF50022">
    <property type="entry name" value="ISP domain"/>
    <property type="match status" value="1"/>
</dbReference>
<accession>A0A9E6XTS4</accession>
<dbReference type="EMBL" id="CP087164">
    <property type="protein sequence ID" value="UGS33848.1"/>
    <property type="molecule type" value="Genomic_DNA"/>
</dbReference>
<evidence type="ECO:0000256" key="6">
    <source>
        <dbReference type="ARBA" id="ARBA00023004"/>
    </source>
</evidence>
<dbReference type="InterPro" id="IPR036922">
    <property type="entry name" value="Rieske_2Fe-2S_sf"/>
</dbReference>
<keyword evidence="5 10" id="KW-0560">Oxidoreductase</keyword>
<evidence type="ECO:0000256" key="8">
    <source>
        <dbReference type="ARBA" id="ARBA00023027"/>
    </source>
</evidence>
<dbReference type="GO" id="GO:0051537">
    <property type="term" value="F:2 iron, 2 sulfur cluster binding"/>
    <property type="evidence" value="ECO:0007669"/>
    <property type="project" value="UniProtKB-KW"/>
</dbReference>
<dbReference type="Gene3D" id="3.90.380.10">
    <property type="entry name" value="Naphthalene 1,2-dioxygenase Alpha Subunit, Chain A, domain 1"/>
    <property type="match status" value="1"/>
</dbReference>
<evidence type="ECO:0000313" key="10">
    <source>
        <dbReference type="EMBL" id="UGS33848.1"/>
    </source>
</evidence>
<keyword evidence="11" id="KW-1185">Reference proteome</keyword>
<evidence type="ECO:0000256" key="4">
    <source>
        <dbReference type="ARBA" id="ARBA00022964"/>
    </source>
</evidence>
<dbReference type="PROSITE" id="PS51296">
    <property type="entry name" value="RIESKE"/>
    <property type="match status" value="1"/>
</dbReference>
<sequence length="441" mass="49525">MSTTRERATGDLYDQLVLEDRVHRRIYTDQDIFTEEMTKVFGACWVYVGHASELSGANAFMTGTLGGRPIIITRDAGGDIHVLLNRCLHRGATVCRVERGRAKRFVCPYHGWSYANDGSLTGVPWPSGYAPEFDPAKYSLGRARVAVYRDFIFATLHPSPPAIEDHLGAARPLLDYWIDRFPGGKVTARSGAHRMDCQSNWKLVMDNSTDGYHPAFSHRALLQMAQRLGETKDMAYFAESPDDGDMYCRYLGNGHSFIDQRPNYRKPGDYWATQRPTPGREAIEARIRAQYGEEEATRLLDLTVGSQMNLSIFPNLLIIGNQIQSLRPVAVDRTILLWQATTSEELPEELNTLRMRTQEDFPSFGEPDDLANFGECQRGLSIPEVEWVLMNRGYGIEGRQSLDPDGGVTAPTTDETPMRGYIHHWKALMQSDTPVVAEGVA</sequence>
<comment type="similarity">
    <text evidence="1">Belongs to the bacterial ring-hydroxylating dioxygenase alpha subunit family.</text>
</comment>
<dbReference type="GO" id="GO:0004497">
    <property type="term" value="F:monooxygenase activity"/>
    <property type="evidence" value="ECO:0007669"/>
    <property type="project" value="UniProtKB-ARBA"/>
</dbReference>
<keyword evidence="6" id="KW-0408">Iron</keyword>
<gene>
    <name evidence="10" type="primary">antA</name>
    <name evidence="10" type="ORF">DSM104329_00213</name>
</gene>